<dbReference type="EMBL" id="UGYK01000002">
    <property type="protein sequence ID" value="SUI68757.1"/>
    <property type="molecule type" value="Genomic_DNA"/>
</dbReference>
<accession>A0A379ZWY0</accession>
<reference evidence="1 2" key="1">
    <citation type="submission" date="2018-06" db="EMBL/GenBank/DDBJ databases">
        <authorList>
            <consortium name="Pathogen Informatics"/>
            <person name="Doyle S."/>
        </authorList>
    </citation>
    <scope>NUCLEOTIDE SEQUENCE [LARGE SCALE GENOMIC DNA]</scope>
    <source>
        <strain evidence="1 2">NCTC10211</strain>
    </source>
</reference>
<gene>
    <name evidence="1" type="ORF">NCTC10211_04342</name>
</gene>
<name>A0A379ZWY0_SERMA</name>
<sequence length="222" mass="24557">MKTIKQQARQGVLVAVPLRVPLHAEREGLIAHADRLHQPVSGVRLDAHARAQVFGALAVQRVHPESVAIRYQLRKQPPFLNDDLVGGGVLLFQRQVVIFTMLQQLGQFIQAAMQGALSGDHHFLHAAANGEKGNAPVECLADQRQAQRVSARIGVRLIAVFTIKVRLHITGAARQQNAVEARQQFRQHFRLRQRVRQGDRQAAGGDNGIQVLFLQGLCEVPV</sequence>
<evidence type="ECO:0000313" key="1">
    <source>
        <dbReference type="EMBL" id="SUI68757.1"/>
    </source>
</evidence>
<organism evidence="1 2">
    <name type="scientific">Serratia marcescens</name>
    <dbReference type="NCBI Taxonomy" id="615"/>
    <lineage>
        <taxon>Bacteria</taxon>
        <taxon>Pseudomonadati</taxon>
        <taxon>Pseudomonadota</taxon>
        <taxon>Gammaproteobacteria</taxon>
        <taxon>Enterobacterales</taxon>
        <taxon>Yersiniaceae</taxon>
        <taxon>Serratia</taxon>
    </lineage>
</organism>
<evidence type="ECO:0000313" key="2">
    <source>
        <dbReference type="Proteomes" id="UP000254765"/>
    </source>
</evidence>
<dbReference type="Proteomes" id="UP000254765">
    <property type="component" value="Unassembled WGS sequence"/>
</dbReference>
<proteinExistence type="predicted"/>
<protein>
    <submittedName>
        <fullName evidence="1">Uncharacterized protein</fullName>
    </submittedName>
</protein>
<dbReference type="AlphaFoldDB" id="A0A379ZWY0"/>